<name>A0A1A5YMV8_9BACL</name>
<dbReference type="AlphaFoldDB" id="A0A1A5YMV8"/>
<accession>A0A1A5YMV8</accession>
<evidence type="ECO:0000313" key="3">
    <source>
        <dbReference type="Proteomes" id="UP000092024"/>
    </source>
</evidence>
<dbReference type="Proteomes" id="UP000092024">
    <property type="component" value="Unassembled WGS sequence"/>
</dbReference>
<dbReference type="InterPro" id="IPR000182">
    <property type="entry name" value="GNAT_dom"/>
</dbReference>
<organism evidence="2 3">
    <name type="scientific">Paenibacillus oryzae</name>
    <dbReference type="NCBI Taxonomy" id="1844972"/>
    <lineage>
        <taxon>Bacteria</taxon>
        <taxon>Bacillati</taxon>
        <taxon>Bacillota</taxon>
        <taxon>Bacilli</taxon>
        <taxon>Bacillales</taxon>
        <taxon>Paenibacillaceae</taxon>
        <taxon>Paenibacillus</taxon>
    </lineage>
</organism>
<proteinExistence type="predicted"/>
<dbReference type="InterPro" id="IPR039143">
    <property type="entry name" value="GNPNAT1-like"/>
</dbReference>
<dbReference type="STRING" id="1844972.A7K91_21680"/>
<reference evidence="2 3" key="1">
    <citation type="submission" date="2016-05" db="EMBL/GenBank/DDBJ databases">
        <title>Paenibacillus oryzae. sp. nov., isolated from the rice root.</title>
        <authorList>
            <person name="Zhang J."/>
            <person name="Zhang X."/>
        </authorList>
    </citation>
    <scope>NUCLEOTIDE SEQUENCE [LARGE SCALE GENOMIC DNA]</scope>
    <source>
        <strain evidence="2 3">1DrF-4</strain>
    </source>
</reference>
<dbReference type="PANTHER" id="PTHR13355:SF11">
    <property type="entry name" value="GLUCOSAMINE 6-PHOSPHATE N-ACETYLTRANSFERASE"/>
    <property type="match status" value="1"/>
</dbReference>
<evidence type="ECO:0000313" key="2">
    <source>
        <dbReference type="EMBL" id="OBR66942.1"/>
    </source>
</evidence>
<dbReference type="RefSeq" id="WP_068680908.1">
    <property type="nucleotide sequence ID" value="NZ_LYPA01000042.1"/>
</dbReference>
<dbReference type="Gene3D" id="3.40.630.30">
    <property type="match status" value="1"/>
</dbReference>
<dbReference type="EMBL" id="LYPA01000042">
    <property type="protein sequence ID" value="OBR66942.1"/>
    <property type="molecule type" value="Genomic_DNA"/>
</dbReference>
<dbReference type="PROSITE" id="PS51186">
    <property type="entry name" value="GNAT"/>
    <property type="match status" value="1"/>
</dbReference>
<evidence type="ECO:0000259" key="1">
    <source>
        <dbReference type="PROSITE" id="PS51186"/>
    </source>
</evidence>
<sequence length="144" mass="15897">MITTEKVVTPEQLREVFRVRVEVFVEEQGVAAEAEIDEYENSSIHVLALSNGASAGAGRIRVVEETAKLERICVLKPFRTSGTGKAIMIKLEEIAKEMGLKKAKLHAQTQAAGFYEKLGYVSDSDVFLEEGIPHIRMIKALGHV</sequence>
<keyword evidence="2" id="KW-0808">Transferase</keyword>
<dbReference type="PANTHER" id="PTHR13355">
    <property type="entry name" value="GLUCOSAMINE 6-PHOSPHATE N-ACETYLTRANSFERASE"/>
    <property type="match status" value="1"/>
</dbReference>
<dbReference type="Pfam" id="PF13673">
    <property type="entry name" value="Acetyltransf_10"/>
    <property type="match status" value="1"/>
</dbReference>
<dbReference type="GO" id="GO:0004343">
    <property type="term" value="F:glucosamine 6-phosphate N-acetyltransferase activity"/>
    <property type="evidence" value="ECO:0007669"/>
    <property type="project" value="TreeGrafter"/>
</dbReference>
<comment type="caution">
    <text evidence="2">The sequence shown here is derived from an EMBL/GenBank/DDBJ whole genome shotgun (WGS) entry which is preliminary data.</text>
</comment>
<dbReference type="SUPFAM" id="SSF55729">
    <property type="entry name" value="Acyl-CoA N-acyltransferases (Nat)"/>
    <property type="match status" value="1"/>
</dbReference>
<dbReference type="CDD" id="cd04301">
    <property type="entry name" value="NAT_SF"/>
    <property type="match status" value="1"/>
</dbReference>
<dbReference type="InterPro" id="IPR016181">
    <property type="entry name" value="Acyl_CoA_acyltransferase"/>
</dbReference>
<protein>
    <submittedName>
        <fullName evidence="2">GNAT family N-acetyltransferase</fullName>
    </submittedName>
</protein>
<feature type="domain" description="N-acetyltransferase" evidence="1">
    <location>
        <begin position="3"/>
        <end position="142"/>
    </location>
</feature>
<gene>
    <name evidence="2" type="ORF">A7K91_21680</name>
</gene>
<keyword evidence="3" id="KW-1185">Reference proteome</keyword>